<evidence type="ECO:0000313" key="2">
    <source>
        <dbReference type="EMBL" id="TCP27228.1"/>
    </source>
</evidence>
<dbReference type="EMBL" id="SLXL01000001">
    <property type="protein sequence ID" value="TCP27228.1"/>
    <property type="molecule type" value="Genomic_DNA"/>
</dbReference>
<comment type="caution">
    <text evidence="2">The sequence shown here is derived from an EMBL/GenBank/DDBJ whole genome shotgun (WGS) entry which is preliminary data.</text>
</comment>
<dbReference type="SUPFAM" id="SSF52540">
    <property type="entry name" value="P-loop containing nucleoside triphosphate hydrolases"/>
    <property type="match status" value="1"/>
</dbReference>
<keyword evidence="3" id="KW-1185">Reference proteome</keyword>
<protein>
    <submittedName>
        <fullName evidence="2">Sulfotransferase family protein</fullName>
    </submittedName>
</protein>
<name>A0A4R2NZN6_RHOAD</name>
<dbReference type="OrthoDB" id="981508at2"/>
<reference evidence="2 3" key="1">
    <citation type="submission" date="2019-03" db="EMBL/GenBank/DDBJ databases">
        <title>Genomic Encyclopedia of Type Strains, Phase IV (KMG-IV): sequencing the most valuable type-strain genomes for metagenomic binning, comparative biology and taxonomic classification.</title>
        <authorList>
            <person name="Goeker M."/>
        </authorList>
    </citation>
    <scope>NUCLEOTIDE SEQUENCE [LARGE SCALE GENOMIC DNA]</scope>
    <source>
        <strain evidence="2 3">DSM 2781</strain>
    </source>
</reference>
<evidence type="ECO:0000256" key="1">
    <source>
        <dbReference type="ARBA" id="ARBA00022679"/>
    </source>
</evidence>
<dbReference type="PANTHER" id="PTHR10605:SF56">
    <property type="entry name" value="BIFUNCTIONAL HEPARAN SULFATE N-DEACETYLASE_N-SULFOTRANSFERASE"/>
    <property type="match status" value="1"/>
</dbReference>
<gene>
    <name evidence="2" type="ORF">EV656_101131</name>
</gene>
<dbReference type="PANTHER" id="PTHR10605">
    <property type="entry name" value="HEPARAN SULFATE SULFOTRANSFERASE"/>
    <property type="match status" value="1"/>
</dbReference>
<proteinExistence type="predicted"/>
<sequence>MSGAPPNLFVVGAMKAGTTALHGYLDLHPEIFMCDPKEPGFFARADRSEAELAAYLALFAAGTEARYRGESSTQYTKAPGIAGVPDRLVRFAPGARILYMVREPVARIVSQYLFNMRIHGEDRPICQAVREDPRYRQIGDYHAQIAPYLARFGRNNLRILSAERLSADRQATMNEVFGWLGLDPVPVTRELRKNTAADGLRRYGRLTALLLRPELEPARRAIKRVGAEDLARRAWTRFNPPRPSPVTDTEIAELRALLAQDIATQQAALAPLMGAHPPDWSTPHG</sequence>
<dbReference type="InterPro" id="IPR037359">
    <property type="entry name" value="NST/OST"/>
</dbReference>
<evidence type="ECO:0000313" key="3">
    <source>
        <dbReference type="Proteomes" id="UP000295733"/>
    </source>
</evidence>
<keyword evidence="1 2" id="KW-0808">Transferase</keyword>
<dbReference type="Gene3D" id="3.40.50.300">
    <property type="entry name" value="P-loop containing nucleotide triphosphate hydrolases"/>
    <property type="match status" value="1"/>
</dbReference>
<dbReference type="Pfam" id="PF13469">
    <property type="entry name" value="Sulfotransfer_3"/>
    <property type="match status" value="1"/>
</dbReference>
<dbReference type="AlphaFoldDB" id="A0A4R2NZN6"/>
<accession>A0A4R2NZN6</accession>
<dbReference type="RefSeq" id="WP_132598433.1">
    <property type="nucleotide sequence ID" value="NZ_NRRP01000001.1"/>
</dbReference>
<organism evidence="2 3">
    <name type="scientific">Rhodovulum adriaticum</name>
    <name type="common">Rhodopseudomonas adriatica</name>
    <dbReference type="NCBI Taxonomy" id="35804"/>
    <lineage>
        <taxon>Bacteria</taxon>
        <taxon>Pseudomonadati</taxon>
        <taxon>Pseudomonadota</taxon>
        <taxon>Alphaproteobacteria</taxon>
        <taxon>Rhodobacterales</taxon>
        <taxon>Paracoccaceae</taxon>
        <taxon>Rhodovulum</taxon>
    </lineage>
</organism>
<dbReference type="InterPro" id="IPR027417">
    <property type="entry name" value="P-loop_NTPase"/>
</dbReference>
<dbReference type="GO" id="GO:0008146">
    <property type="term" value="F:sulfotransferase activity"/>
    <property type="evidence" value="ECO:0007669"/>
    <property type="project" value="InterPro"/>
</dbReference>
<dbReference type="Proteomes" id="UP000295733">
    <property type="component" value="Unassembled WGS sequence"/>
</dbReference>